<gene>
    <name evidence="2" type="ORF">BCR44DRAFT_29020</name>
</gene>
<organism evidence="2 3">
    <name type="scientific">Catenaria anguillulae PL171</name>
    <dbReference type="NCBI Taxonomy" id="765915"/>
    <lineage>
        <taxon>Eukaryota</taxon>
        <taxon>Fungi</taxon>
        <taxon>Fungi incertae sedis</taxon>
        <taxon>Blastocladiomycota</taxon>
        <taxon>Blastocladiomycetes</taxon>
        <taxon>Blastocladiales</taxon>
        <taxon>Catenariaceae</taxon>
        <taxon>Catenaria</taxon>
    </lineage>
</organism>
<reference evidence="2 3" key="1">
    <citation type="submission" date="2016-07" db="EMBL/GenBank/DDBJ databases">
        <title>Pervasive Adenine N6-methylation of Active Genes in Fungi.</title>
        <authorList>
            <consortium name="DOE Joint Genome Institute"/>
            <person name="Mondo S.J."/>
            <person name="Dannebaum R.O."/>
            <person name="Kuo R.C."/>
            <person name="Labutti K."/>
            <person name="Haridas S."/>
            <person name="Kuo A."/>
            <person name="Salamov A."/>
            <person name="Ahrendt S.R."/>
            <person name="Lipzen A."/>
            <person name="Sullivan W."/>
            <person name="Andreopoulos W.B."/>
            <person name="Clum A."/>
            <person name="Lindquist E."/>
            <person name="Daum C."/>
            <person name="Ramamoorthy G.K."/>
            <person name="Gryganskyi A."/>
            <person name="Culley D."/>
            <person name="Magnuson J.K."/>
            <person name="James T.Y."/>
            <person name="O'Malley M.A."/>
            <person name="Stajich J.E."/>
            <person name="Spatafora J.W."/>
            <person name="Visel A."/>
            <person name="Grigoriev I.V."/>
        </authorList>
    </citation>
    <scope>NUCLEOTIDE SEQUENCE [LARGE SCALE GENOMIC DNA]</scope>
    <source>
        <strain evidence="2 3">PL171</strain>
    </source>
</reference>
<dbReference type="EMBL" id="MCFL01000024">
    <property type="protein sequence ID" value="ORZ35019.1"/>
    <property type="molecule type" value="Genomic_DNA"/>
</dbReference>
<comment type="caution">
    <text evidence="2">The sequence shown here is derived from an EMBL/GenBank/DDBJ whole genome shotgun (WGS) entry which is preliminary data.</text>
</comment>
<name>A0A1Y2HKE6_9FUNG</name>
<evidence type="ECO:0000313" key="2">
    <source>
        <dbReference type="EMBL" id="ORZ35019.1"/>
    </source>
</evidence>
<keyword evidence="3" id="KW-1185">Reference proteome</keyword>
<proteinExistence type="predicted"/>
<evidence type="ECO:0000256" key="1">
    <source>
        <dbReference type="SAM" id="SignalP"/>
    </source>
</evidence>
<feature type="chain" id="PRO_5012327566" evidence="1">
    <location>
        <begin position="22"/>
        <end position="251"/>
    </location>
</feature>
<protein>
    <submittedName>
        <fullName evidence="2">Uncharacterized protein</fullName>
    </submittedName>
</protein>
<evidence type="ECO:0000313" key="3">
    <source>
        <dbReference type="Proteomes" id="UP000193411"/>
    </source>
</evidence>
<dbReference type="AlphaFoldDB" id="A0A1Y2HKE6"/>
<sequence>MHPTILFLLIGCLVSTPIARARPQNQVVPPIPTPAAFPTLMPSATPQTGELRVIVTPSHGSPVTVNVPAPAGLGDFDRCKERDGFNPWNTAPREVFCRALRAELAKYSSTERLSRGGQINFELATNDLHQQPFPNNTNTSAFIEEGRPITVAVTPPAGGTLVVLTLPAVQGLKHVPSCRMNDGMNQNDSSPEAVYCRNLRLRAAEKVPGMSNIGQGGDIYAQLVVNSDRRITFDAVAGVVGTIAAAWWMVQ</sequence>
<dbReference type="Proteomes" id="UP000193411">
    <property type="component" value="Unassembled WGS sequence"/>
</dbReference>
<feature type="signal peptide" evidence="1">
    <location>
        <begin position="1"/>
        <end position="21"/>
    </location>
</feature>
<accession>A0A1Y2HKE6</accession>
<keyword evidence="1" id="KW-0732">Signal</keyword>